<dbReference type="RefSeq" id="WP_264432082.1">
    <property type="nucleotide sequence ID" value="NZ_CP081495.1"/>
</dbReference>
<evidence type="ECO:0000313" key="3">
    <source>
        <dbReference type="Proteomes" id="UP001163328"/>
    </source>
</evidence>
<sequence>MREIAFIKQNKETWQEFEQIVVNKTQKDPDALAAIYLKLTNDLAFAQTYYPKSKITTYLNNLTALLFLRIYKKKRNNSEDILTFFKIDVPLLAYKYRYYMYLAFGLYAIFMAIGIISALYNEEFVRYILGDYYVDMTLVNIENGNPVAVYKGSDEVLSSFSITTNNLLVGAKMYLYGFLCGIGTLYILLTNSIMVGAFQTFFYTHGVFLESVRGIWLHGSMEIFAMVIEASAGLIMAGSILFPGTYSRLESIKKGFLNSFKIFISTLPFTVAAGLIEGFVTRWSKEMPNSVNYLIIAITLGCISFYYLIYPILCAKKYQFQNITTK</sequence>
<evidence type="ECO:0000313" key="2">
    <source>
        <dbReference type="EMBL" id="UYW00391.1"/>
    </source>
</evidence>
<keyword evidence="1" id="KW-1133">Transmembrane helix</keyword>
<dbReference type="EMBL" id="CP081495">
    <property type="protein sequence ID" value="UYW00391.1"/>
    <property type="molecule type" value="Genomic_DNA"/>
</dbReference>
<feature type="transmembrane region" description="Helical" evidence="1">
    <location>
        <begin position="223"/>
        <end position="242"/>
    </location>
</feature>
<feature type="transmembrane region" description="Helical" evidence="1">
    <location>
        <begin position="293"/>
        <end position="313"/>
    </location>
</feature>
<feature type="transmembrane region" description="Helical" evidence="1">
    <location>
        <begin position="174"/>
        <end position="202"/>
    </location>
</feature>
<dbReference type="Pfam" id="PF01944">
    <property type="entry name" value="SpoIIM"/>
    <property type="match status" value="1"/>
</dbReference>
<dbReference type="PANTHER" id="PTHR35337">
    <property type="entry name" value="SLR1478 PROTEIN"/>
    <property type="match status" value="1"/>
</dbReference>
<dbReference type="InterPro" id="IPR002798">
    <property type="entry name" value="SpoIIM-like"/>
</dbReference>
<proteinExistence type="predicted"/>
<feature type="transmembrane region" description="Helical" evidence="1">
    <location>
        <begin position="262"/>
        <end position="281"/>
    </location>
</feature>
<evidence type="ECO:0000256" key="1">
    <source>
        <dbReference type="SAM" id="Phobius"/>
    </source>
</evidence>
<name>A0ABY6LW46_9FLAO</name>
<feature type="transmembrane region" description="Helical" evidence="1">
    <location>
        <begin position="98"/>
        <end position="120"/>
    </location>
</feature>
<keyword evidence="1" id="KW-0812">Transmembrane</keyword>
<protein>
    <submittedName>
        <fullName evidence="2">Stage II sporulation protein M</fullName>
    </submittedName>
</protein>
<organism evidence="2 3">
    <name type="scientific">Flavobacterium agricola</name>
    <dbReference type="NCBI Taxonomy" id="2870839"/>
    <lineage>
        <taxon>Bacteria</taxon>
        <taxon>Pseudomonadati</taxon>
        <taxon>Bacteroidota</taxon>
        <taxon>Flavobacteriia</taxon>
        <taxon>Flavobacteriales</taxon>
        <taxon>Flavobacteriaceae</taxon>
        <taxon>Flavobacterium</taxon>
    </lineage>
</organism>
<gene>
    <name evidence="2" type="ORF">K5I29_07380</name>
</gene>
<keyword evidence="3" id="KW-1185">Reference proteome</keyword>
<dbReference type="PANTHER" id="PTHR35337:SF1">
    <property type="entry name" value="SLR1478 PROTEIN"/>
    <property type="match status" value="1"/>
</dbReference>
<keyword evidence="1" id="KW-0472">Membrane</keyword>
<accession>A0ABY6LW46</accession>
<reference evidence="2" key="1">
    <citation type="submission" date="2021-08" db="EMBL/GenBank/DDBJ databases">
        <title>Flavobacterium sp. strain CC-SYL302.</title>
        <authorList>
            <person name="Lin S.-Y."/>
            <person name="Lee T.-H."/>
            <person name="Young C.-C."/>
        </authorList>
    </citation>
    <scope>NUCLEOTIDE SEQUENCE</scope>
    <source>
        <strain evidence="2">CC-SYL302</strain>
    </source>
</reference>
<dbReference type="Proteomes" id="UP001163328">
    <property type="component" value="Chromosome"/>
</dbReference>